<evidence type="ECO:0000313" key="4">
    <source>
        <dbReference type="Proteomes" id="UP001189429"/>
    </source>
</evidence>
<accession>A0ABN9W5E7</accession>
<feature type="compositionally biased region" description="Low complexity" evidence="2">
    <location>
        <begin position="275"/>
        <end position="295"/>
    </location>
</feature>
<feature type="region of interest" description="Disordered" evidence="2">
    <location>
        <begin position="604"/>
        <end position="626"/>
    </location>
</feature>
<feature type="compositionally biased region" description="Basic and acidic residues" evidence="2">
    <location>
        <begin position="215"/>
        <end position="228"/>
    </location>
</feature>
<keyword evidence="1" id="KW-0175">Coiled coil</keyword>
<protein>
    <submittedName>
        <fullName evidence="3">Uncharacterized protein</fullName>
    </submittedName>
</protein>
<feature type="region of interest" description="Disordered" evidence="2">
    <location>
        <begin position="534"/>
        <end position="560"/>
    </location>
</feature>
<evidence type="ECO:0000256" key="2">
    <source>
        <dbReference type="SAM" id="MobiDB-lite"/>
    </source>
</evidence>
<sequence>PWRVGGPNGADNWAKELRQRAWKNWPTPGGRPQQQVSAGASLSPKGIQTWAALPAGTYEKTKVALSISSRRKVDSARRAAAAGVLGAAGREAPQAVDKAARAVQTAKDKLASNKDNALKLLATIAEQEADMARLEEELANAKQEAAKLYGAKQRDQGIDGKKLRDFLGTLEVDGLSPGGVAQALPTAIANLEDTAQVAFPPRRIRAPRAARYLPRQRETNRGDISKGREHITSTLAAISKLIDSPDAGALQVISSHANAEADAPIESEMGEGSEEGPTAPAGGSSSSGAALPEGSQRSAPTPQPIPQLSEPERVPRARPAVCGRLRGGERATSCKAELVRIGWAARLAAGGATLTPSGVKEWSELPADIYEKTKNALSHSSRQKVEYARRAAASGLLGAAGREAPQAVDKAARALQNAKGRLASNKDKALRMLEAVATSEAEVAKLEKEFEAAKMDAAKLHGACTPAAGAFTAQQLKAKLGEIPTEGITLAEFLKSLQAAVDELDSASSKVEKDLGASTKLLVKELSKVKLKEPPTAGDWGAVAQPAAPPPSGSGSLDADGGGHDLRTYFGYRVCLRCFQHAKEVQGKHSGLGMACAPALKPSAQAANRAAARPAAQKLNGDGRIE</sequence>
<feature type="region of interest" description="Disordered" evidence="2">
    <location>
        <begin position="258"/>
        <end position="321"/>
    </location>
</feature>
<comment type="caution">
    <text evidence="3">The sequence shown here is derived from an EMBL/GenBank/DDBJ whole genome shotgun (WGS) entry which is preliminary data.</text>
</comment>
<dbReference type="Proteomes" id="UP001189429">
    <property type="component" value="Unassembled WGS sequence"/>
</dbReference>
<feature type="non-terminal residue" evidence="3">
    <location>
        <position position="1"/>
    </location>
</feature>
<feature type="non-terminal residue" evidence="3">
    <location>
        <position position="626"/>
    </location>
</feature>
<feature type="region of interest" description="Disordered" evidence="2">
    <location>
        <begin position="208"/>
        <end position="228"/>
    </location>
</feature>
<feature type="compositionally biased region" description="Acidic residues" evidence="2">
    <location>
        <begin position="263"/>
        <end position="274"/>
    </location>
</feature>
<evidence type="ECO:0000313" key="3">
    <source>
        <dbReference type="EMBL" id="CAK0879997.1"/>
    </source>
</evidence>
<feature type="coiled-coil region" evidence="1">
    <location>
        <begin position="117"/>
        <end position="151"/>
    </location>
</feature>
<proteinExistence type="predicted"/>
<gene>
    <name evidence="3" type="ORF">PCOR1329_LOCUS63258</name>
</gene>
<keyword evidence="4" id="KW-1185">Reference proteome</keyword>
<organism evidence="3 4">
    <name type="scientific">Prorocentrum cordatum</name>
    <dbReference type="NCBI Taxonomy" id="2364126"/>
    <lineage>
        <taxon>Eukaryota</taxon>
        <taxon>Sar</taxon>
        <taxon>Alveolata</taxon>
        <taxon>Dinophyceae</taxon>
        <taxon>Prorocentrales</taxon>
        <taxon>Prorocentraceae</taxon>
        <taxon>Prorocentrum</taxon>
    </lineage>
</organism>
<name>A0ABN9W5E7_9DINO</name>
<feature type="region of interest" description="Disordered" evidence="2">
    <location>
        <begin position="23"/>
        <end position="42"/>
    </location>
</feature>
<feature type="coiled-coil region" evidence="1">
    <location>
        <begin position="429"/>
        <end position="463"/>
    </location>
</feature>
<evidence type="ECO:0000256" key="1">
    <source>
        <dbReference type="SAM" id="Coils"/>
    </source>
</evidence>
<reference evidence="3" key="1">
    <citation type="submission" date="2023-10" db="EMBL/GenBank/DDBJ databases">
        <authorList>
            <person name="Chen Y."/>
            <person name="Shah S."/>
            <person name="Dougan E. K."/>
            <person name="Thang M."/>
            <person name="Chan C."/>
        </authorList>
    </citation>
    <scope>NUCLEOTIDE SEQUENCE [LARGE SCALE GENOMIC DNA]</scope>
</reference>
<feature type="compositionally biased region" description="Low complexity" evidence="2">
    <location>
        <begin position="604"/>
        <end position="617"/>
    </location>
</feature>
<dbReference type="EMBL" id="CAUYUJ010018026">
    <property type="protein sequence ID" value="CAK0879997.1"/>
    <property type="molecule type" value="Genomic_DNA"/>
</dbReference>